<keyword evidence="4" id="KW-0812">Transmembrane</keyword>
<dbReference type="InterPro" id="IPR037217">
    <property type="entry name" value="Trp/Indoleamine_2_3_dOase-like"/>
</dbReference>
<protein>
    <submittedName>
        <fullName evidence="5">Uncharacterized protein</fullName>
    </submittedName>
</protein>
<evidence type="ECO:0000256" key="3">
    <source>
        <dbReference type="ARBA" id="ARBA00023004"/>
    </source>
</evidence>
<comment type="similarity">
    <text evidence="1">Belongs to the indoleamine 2,3-dioxygenase family.</text>
</comment>
<dbReference type="GO" id="GO:0019441">
    <property type="term" value="P:L-tryptophan catabolic process to kynurenine"/>
    <property type="evidence" value="ECO:0007669"/>
    <property type="project" value="InterPro"/>
</dbReference>
<dbReference type="PANTHER" id="PTHR28657">
    <property type="entry name" value="INDOLEAMINE 2,3-DIOXYGENASE"/>
    <property type="match status" value="1"/>
</dbReference>
<gene>
    <name evidence="5" type="ORF">BT67DRAFT_463868</name>
</gene>
<proteinExistence type="inferred from homology"/>
<reference evidence="5" key="1">
    <citation type="journal article" date="2023" name="Mol. Phylogenet. Evol.">
        <title>Genome-scale phylogeny and comparative genomics of the fungal order Sordariales.</title>
        <authorList>
            <person name="Hensen N."/>
            <person name="Bonometti L."/>
            <person name="Westerberg I."/>
            <person name="Brannstrom I.O."/>
            <person name="Guillou S."/>
            <person name="Cros-Aarteil S."/>
            <person name="Calhoun S."/>
            <person name="Haridas S."/>
            <person name="Kuo A."/>
            <person name="Mondo S."/>
            <person name="Pangilinan J."/>
            <person name="Riley R."/>
            <person name="LaButti K."/>
            <person name="Andreopoulos B."/>
            <person name="Lipzen A."/>
            <person name="Chen C."/>
            <person name="Yan M."/>
            <person name="Daum C."/>
            <person name="Ng V."/>
            <person name="Clum A."/>
            <person name="Steindorff A."/>
            <person name="Ohm R.A."/>
            <person name="Martin F."/>
            <person name="Silar P."/>
            <person name="Natvig D.O."/>
            <person name="Lalanne C."/>
            <person name="Gautier V."/>
            <person name="Ament-Velasquez S.L."/>
            <person name="Kruys A."/>
            <person name="Hutchinson M.I."/>
            <person name="Powell A.J."/>
            <person name="Barry K."/>
            <person name="Miller A.N."/>
            <person name="Grigoriev I.V."/>
            <person name="Debuchy R."/>
            <person name="Gladieux P."/>
            <person name="Hiltunen Thoren M."/>
            <person name="Johannesson H."/>
        </authorList>
    </citation>
    <scope>NUCLEOTIDE SEQUENCE</scope>
    <source>
        <strain evidence="5">CBS 123565</strain>
    </source>
</reference>
<keyword evidence="3" id="KW-0408">Iron</keyword>
<evidence type="ECO:0000256" key="1">
    <source>
        <dbReference type="ARBA" id="ARBA00007119"/>
    </source>
</evidence>
<reference evidence="5" key="2">
    <citation type="submission" date="2023-05" db="EMBL/GenBank/DDBJ databases">
        <authorList>
            <consortium name="Lawrence Berkeley National Laboratory"/>
            <person name="Steindorff A."/>
            <person name="Hensen N."/>
            <person name="Bonometti L."/>
            <person name="Westerberg I."/>
            <person name="Brannstrom I.O."/>
            <person name="Guillou S."/>
            <person name="Cros-Aarteil S."/>
            <person name="Calhoun S."/>
            <person name="Haridas S."/>
            <person name="Kuo A."/>
            <person name="Mondo S."/>
            <person name="Pangilinan J."/>
            <person name="Riley R."/>
            <person name="Labutti K."/>
            <person name="Andreopoulos B."/>
            <person name="Lipzen A."/>
            <person name="Chen C."/>
            <person name="Yanf M."/>
            <person name="Daum C."/>
            <person name="Ng V."/>
            <person name="Clum A."/>
            <person name="Ohm R."/>
            <person name="Martin F."/>
            <person name="Silar P."/>
            <person name="Natvig D."/>
            <person name="Lalanne C."/>
            <person name="Gautier V."/>
            <person name="Ament-Velasquez S.L."/>
            <person name="Kruys A."/>
            <person name="Hutchinson M.I."/>
            <person name="Powell A.J."/>
            <person name="Barry K."/>
            <person name="Miller A.N."/>
            <person name="Grigoriev I.V."/>
            <person name="Debuchy R."/>
            <person name="Gladieux P."/>
            <person name="Thoren M.H."/>
            <person name="Johannesson H."/>
        </authorList>
    </citation>
    <scope>NUCLEOTIDE SEQUENCE</scope>
    <source>
        <strain evidence="5">CBS 123565</strain>
    </source>
</reference>
<dbReference type="GO" id="GO:0034354">
    <property type="term" value="P:'de novo' NAD+ biosynthetic process from L-tryptophan"/>
    <property type="evidence" value="ECO:0007669"/>
    <property type="project" value="TreeGrafter"/>
</dbReference>
<dbReference type="PANTHER" id="PTHR28657:SF11">
    <property type="entry name" value="INDOLEAMINE 2,3-DIOXYGENASE"/>
    <property type="match status" value="1"/>
</dbReference>
<dbReference type="GO" id="GO:0005737">
    <property type="term" value="C:cytoplasm"/>
    <property type="evidence" value="ECO:0007669"/>
    <property type="project" value="TreeGrafter"/>
</dbReference>
<evidence type="ECO:0000313" key="5">
    <source>
        <dbReference type="EMBL" id="KAK4132181.1"/>
    </source>
</evidence>
<dbReference type="GO" id="GO:0046872">
    <property type="term" value="F:metal ion binding"/>
    <property type="evidence" value="ECO:0007669"/>
    <property type="project" value="UniProtKB-KW"/>
</dbReference>
<dbReference type="Proteomes" id="UP001304895">
    <property type="component" value="Unassembled WGS sequence"/>
</dbReference>
<feature type="transmembrane region" description="Helical" evidence="4">
    <location>
        <begin position="6"/>
        <end position="25"/>
    </location>
</feature>
<evidence type="ECO:0000313" key="6">
    <source>
        <dbReference type="Proteomes" id="UP001304895"/>
    </source>
</evidence>
<keyword evidence="2" id="KW-0479">Metal-binding</keyword>
<dbReference type="SUPFAM" id="SSF140959">
    <property type="entry name" value="Indolic compounds 2,3-dioxygenase-like"/>
    <property type="match status" value="1"/>
</dbReference>
<keyword evidence="4" id="KW-1133">Transmembrane helix</keyword>
<name>A0AAN6UIB4_9PEZI</name>
<comment type="caution">
    <text evidence="5">The sequence shown here is derived from an EMBL/GenBank/DDBJ whole genome shotgun (WGS) entry which is preliminary data.</text>
</comment>
<organism evidence="5 6">
    <name type="scientific">Trichocladium antarcticum</name>
    <dbReference type="NCBI Taxonomy" id="1450529"/>
    <lineage>
        <taxon>Eukaryota</taxon>
        <taxon>Fungi</taxon>
        <taxon>Dikarya</taxon>
        <taxon>Ascomycota</taxon>
        <taxon>Pezizomycotina</taxon>
        <taxon>Sordariomycetes</taxon>
        <taxon>Sordariomycetidae</taxon>
        <taxon>Sordariales</taxon>
        <taxon>Chaetomiaceae</taxon>
        <taxon>Trichocladium</taxon>
    </lineage>
</organism>
<sequence>MFELAGFLVIAALGSILTVFITSFHRSWRPWPSKKTTVAPGSWPLFTPAGETDTANDEILREINALAECHETAALFSDLVRTDGARAWPPRANHDHGTWPAPLQPYKEIYYEMAPRLATASASLDDEVNRGRIADFRARFQRLLHEKVDLTQVHELLDAADAGRWDVFPRDTCNAFYCCVAWSRHAYRWATIPVVRLAQLETTLALPPALSSPWTRLQRHFGCTSQSGNNTSNLVLNFTPSAAYTLTINPSPRTASSSEEAFARIFHDVEVRALPIYHAVVHATAAHARAAWLSHDGQDGEGGPRFDGLSGNQVRLFMVLDAFLGLGAGAFRRRLGSAGVEGEIRAEMGEIVKRLRLFRTAHRARAKVYLSQPAPERLPMTAGKSLLRSDMEPNDHSWCRISQS</sequence>
<dbReference type="GO" id="GO:0020037">
    <property type="term" value="F:heme binding"/>
    <property type="evidence" value="ECO:0007669"/>
    <property type="project" value="InterPro"/>
</dbReference>
<dbReference type="EMBL" id="MU853419">
    <property type="protein sequence ID" value="KAK4132181.1"/>
    <property type="molecule type" value="Genomic_DNA"/>
</dbReference>
<keyword evidence="4" id="KW-0472">Membrane</keyword>
<keyword evidence="6" id="KW-1185">Reference proteome</keyword>
<accession>A0AAN6UIB4</accession>
<evidence type="ECO:0000256" key="4">
    <source>
        <dbReference type="SAM" id="Phobius"/>
    </source>
</evidence>
<dbReference type="InterPro" id="IPR000898">
    <property type="entry name" value="Indolamine_dOase"/>
</dbReference>
<evidence type="ECO:0000256" key="2">
    <source>
        <dbReference type="ARBA" id="ARBA00022723"/>
    </source>
</evidence>
<dbReference type="AlphaFoldDB" id="A0AAN6UIB4"/>
<dbReference type="GO" id="GO:0033754">
    <property type="term" value="F:indoleamine 2,3-dioxygenase activity"/>
    <property type="evidence" value="ECO:0007669"/>
    <property type="project" value="TreeGrafter"/>
</dbReference>